<sequence>MTQRRGRITQAEVARLAGVSQAMVSLVLNDSDGVRVAPETRKRVEDALQQTGYAVDIMGRRLRGKSNQILGVFTYESVFPSDSTDFYGPFLGGIEEESEAQGYDLLLFTSPGRRHGRRKVYEQDSNRLGIADGCILLGRHTDREELDRLVNERFPFVFIGRRESSAGPVSYVGADYAEATAALYERAWSLGHRRIALVGYHEESESTADRRSGYLAACRRHRRKPLTLTDDDPSTGLRAAARRPDHRGTGGNH</sequence>
<dbReference type="AlphaFoldDB" id="C7Q3A5"/>
<gene>
    <name evidence="7" type="ordered locus">Caci_4981</name>
</gene>
<dbReference type="CDD" id="cd01392">
    <property type="entry name" value="HTH_LacI"/>
    <property type="match status" value="1"/>
</dbReference>
<accession>C7Q3A5</accession>
<dbReference type="Gene3D" id="3.40.50.2300">
    <property type="match status" value="2"/>
</dbReference>
<keyword evidence="4" id="KW-0804">Transcription</keyword>
<dbReference type="GO" id="GO:0000976">
    <property type="term" value="F:transcription cis-regulatory region binding"/>
    <property type="evidence" value="ECO:0007669"/>
    <property type="project" value="TreeGrafter"/>
</dbReference>
<evidence type="ECO:0000256" key="5">
    <source>
        <dbReference type="SAM" id="MobiDB-lite"/>
    </source>
</evidence>
<evidence type="ECO:0000259" key="6">
    <source>
        <dbReference type="PROSITE" id="PS50932"/>
    </source>
</evidence>
<dbReference type="eggNOG" id="COG1609">
    <property type="taxonomic scope" value="Bacteria"/>
</dbReference>
<dbReference type="InterPro" id="IPR010982">
    <property type="entry name" value="Lambda_DNA-bd_dom_sf"/>
</dbReference>
<dbReference type="CDD" id="cd06267">
    <property type="entry name" value="PBP1_LacI_sugar_binding-like"/>
    <property type="match status" value="1"/>
</dbReference>
<dbReference type="SUPFAM" id="SSF47413">
    <property type="entry name" value="lambda repressor-like DNA-binding domains"/>
    <property type="match status" value="1"/>
</dbReference>
<feature type="domain" description="HTH lacI-type" evidence="6">
    <location>
        <begin position="8"/>
        <end position="64"/>
    </location>
</feature>
<dbReference type="KEGG" id="cai:Caci_4981"/>
<feature type="compositionally biased region" description="Basic and acidic residues" evidence="5">
    <location>
        <begin position="242"/>
        <end position="253"/>
    </location>
</feature>
<evidence type="ECO:0000256" key="2">
    <source>
        <dbReference type="ARBA" id="ARBA00023015"/>
    </source>
</evidence>
<dbReference type="SUPFAM" id="SSF53822">
    <property type="entry name" value="Periplasmic binding protein-like I"/>
    <property type="match status" value="1"/>
</dbReference>
<name>C7Q3A5_CATAD</name>
<dbReference type="RefSeq" id="WP_015793570.1">
    <property type="nucleotide sequence ID" value="NC_013131.1"/>
</dbReference>
<keyword evidence="8" id="KW-1185">Reference proteome</keyword>
<dbReference type="Pfam" id="PF00356">
    <property type="entry name" value="LacI"/>
    <property type="match status" value="1"/>
</dbReference>
<dbReference type="HOGENOM" id="CLU_037628_14_1_11"/>
<dbReference type="SMART" id="SM00354">
    <property type="entry name" value="HTH_LACI"/>
    <property type="match status" value="1"/>
</dbReference>
<keyword evidence="3" id="KW-0238">DNA-binding</keyword>
<dbReference type="InParanoid" id="C7Q3A5"/>
<dbReference type="PANTHER" id="PTHR30146:SF148">
    <property type="entry name" value="HTH-TYPE TRANSCRIPTIONAL REPRESSOR PURR-RELATED"/>
    <property type="match status" value="1"/>
</dbReference>
<dbReference type="Gene3D" id="1.10.260.40">
    <property type="entry name" value="lambda repressor-like DNA-binding domains"/>
    <property type="match status" value="1"/>
</dbReference>
<proteinExistence type="predicted"/>
<evidence type="ECO:0000313" key="8">
    <source>
        <dbReference type="Proteomes" id="UP000000851"/>
    </source>
</evidence>
<keyword evidence="2" id="KW-0805">Transcription regulation</keyword>
<evidence type="ECO:0000313" key="7">
    <source>
        <dbReference type="EMBL" id="ACU73841.1"/>
    </source>
</evidence>
<dbReference type="InterPro" id="IPR028082">
    <property type="entry name" value="Peripla_BP_I"/>
</dbReference>
<evidence type="ECO:0000256" key="1">
    <source>
        <dbReference type="ARBA" id="ARBA00022491"/>
    </source>
</evidence>
<dbReference type="Proteomes" id="UP000000851">
    <property type="component" value="Chromosome"/>
</dbReference>
<dbReference type="STRING" id="479433.Caci_4981"/>
<dbReference type="GO" id="GO:0003700">
    <property type="term" value="F:DNA-binding transcription factor activity"/>
    <property type="evidence" value="ECO:0007669"/>
    <property type="project" value="TreeGrafter"/>
</dbReference>
<dbReference type="Pfam" id="PF00532">
    <property type="entry name" value="Peripla_BP_1"/>
    <property type="match status" value="1"/>
</dbReference>
<dbReference type="PROSITE" id="PS50932">
    <property type="entry name" value="HTH_LACI_2"/>
    <property type="match status" value="1"/>
</dbReference>
<dbReference type="EMBL" id="CP001700">
    <property type="protein sequence ID" value="ACU73841.1"/>
    <property type="molecule type" value="Genomic_DNA"/>
</dbReference>
<reference evidence="7 8" key="1">
    <citation type="journal article" date="2009" name="Stand. Genomic Sci.">
        <title>Complete genome sequence of Catenulispora acidiphila type strain (ID 139908).</title>
        <authorList>
            <person name="Copeland A."/>
            <person name="Lapidus A."/>
            <person name="Glavina Del Rio T."/>
            <person name="Nolan M."/>
            <person name="Lucas S."/>
            <person name="Chen F."/>
            <person name="Tice H."/>
            <person name="Cheng J.F."/>
            <person name="Bruce D."/>
            <person name="Goodwin L."/>
            <person name="Pitluck S."/>
            <person name="Mikhailova N."/>
            <person name="Pati A."/>
            <person name="Ivanova N."/>
            <person name="Mavromatis K."/>
            <person name="Chen A."/>
            <person name="Palaniappan K."/>
            <person name="Chain P."/>
            <person name="Land M."/>
            <person name="Hauser L."/>
            <person name="Chang Y.J."/>
            <person name="Jeffries C.D."/>
            <person name="Chertkov O."/>
            <person name="Brettin T."/>
            <person name="Detter J.C."/>
            <person name="Han C."/>
            <person name="Ali Z."/>
            <person name="Tindall B.J."/>
            <person name="Goker M."/>
            <person name="Bristow J."/>
            <person name="Eisen J.A."/>
            <person name="Markowitz V."/>
            <person name="Hugenholtz P."/>
            <person name="Kyrpides N.C."/>
            <person name="Klenk H.P."/>
        </authorList>
    </citation>
    <scope>NUCLEOTIDE SEQUENCE [LARGE SCALE GENOMIC DNA]</scope>
    <source>
        <strain evidence="8">DSM 44928 / JCM 14897 / NBRC 102108 / NRRL B-24433 / ID139908</strain>
    </source>
</reference>
<protein>
    <submittedName>
        <fullName evidence="7">Transcriptional regulator, LacI family</fullName>
    </submittedName>
</protein>
<dbReference type="InterPro" id="IPR000843">
    <property type="entry name" value="HTH_LacI"/>
</dbReference>
<keyword evidence="1" id="KW-0678">Repressor</keyword>
<evidence type="ECO:0000256" key="4">
    <source>
        <dbReference type="ARBA" id="ARBA00023163"/>
    </source>
</evidence>
<dbReference type="InterPro" id="IPR001761">
    <property type="entry name" value="Peripla_BP/Lac1_sug-bd_dom"/>
</dbReference>
<organism evidence="7 8">
    <name type="scientific">Catenulispora acidiphila (strain DSM 44928 / JCM 14897 / NBRC 102108 / NRRL B-24433 / ID139908)</name>
    <dbReference type="NCBI Taxonomy" id="479433"/>
    <lineage>
        <taxon>Bacteria</taxon>
        <taxon>Bacillati</taxon>
        <taxon>Actinomycetota</taxon>
        <taxon>Actinomycetes</taxon>
        <taxon>Catenulisporales</taxon>
        <taxon>Catenulisporaceae</taxon>
        <taxon>Catenulispora</taxon>
    </lineage>
</organism>
<evidence type="ECO:0000256" key="3">
    <source>
        <dbReference type="ARBA" id="ARBA00023125"/>
    </source>
</evidence>
<dbReference type="PANTHER" id="PTHR30146">
    <property type="entry name" value="LACI-RELATED TRANSCRIPTIONAL REPRESSOR"/>
    <property type="match status" value="1"/>
</dbReference>
<feature type="region of interest" description="Disordered" evidence="5">
    <location>
        <begin position="225"/>
        <end position="253"/>
    </location>
</feature>